<feature type="chain" id="PRO_5002967686" evidence="1">
    <location>
        <begin position="20"/>
        <end position="245"/>
    </location>
</feature>
<evidence type="ECO:0000313" key="2">
    <source>
        <dbReference type="EMBL" id="EES20278.1"/>
    </source>
</evidence>
<protein>
    <submittedName>
        <fullName evidence="2">Uncharacterized protein</fullName>
    </submittedName>
</protein>
<dbReference type="HOGENOM" id="CLU_1135191_0_0_1"/>
<proteinExistence type="predicted"/>
<evidence type="ECO:0000256" key="1">
    <source>
        <dbReference type="SAM" id="SignalP"/>
    </source>
</evidence>
<organism evidence="2">
    <name type="scientific">Sorghum bicolor</name>
    <name type="common">Sorghum</name>
    <name type="synonym">Sorghum vulgare</name>
    <dbReference type="NCBI Taxonomy" id="4558"/>
    <lineage>
        <taxon>Eukaryota</taxon>
        <taxon>Viridiplantae</taxon>
        <taxon>Streptophyta</taxon>
        <taxon>Embryophyta</taxon>
        <taxon>Tracheophyta</taxon>
        <taxon>Spermatophyta</taxon>
        <taxon>Magnoliopsida</taxon>
        <taxon>Liliopsida</taxon>
        <taxon>Poales</taxon>
        <taxon>Poaceae</taxon>
        <taxon>PACMAD clade</taxon>
        <taxon>Panicoideae</taxon>
        <taxon>Andropogonodae</taxon>
        <taxon>Andropogoneae</taxon>
        <taxon>Sorghinae</taxon>
        <taxon>Sorghum</taxon>
    </lineage>
</organism>
<accession>C6JRY4</accession>
<feature type="signal peptide" evidence="1">
    <location>
        <begin position="1"/>
        <end position="19"/>
    </location>
</feature>
<gene>
    <name evidence="2" type="primary">Sb0013s010110</name>
    <name evidence="2" type="ORF">SORBIDRAFT_0013s010110</name>
</gene>
<dbReference type="EMBL" id="GL002607">
    <property type="protein sequence ID" value="EES20278.1"/>
    <property type="molecule type" value="Genomic_DNA"/>
</dbReference>
<keyword evidence="1" id="KW-0732">Signal</keyword>
<reference evidence="2" key="1">
    <citation type="journal article" date="2009" name="Nature">
        <title>The Sorghum bicolor genome and the diversification of grasses.</title>
        <authorList>
            <person name="Paterson A.H."/>
            <person name="Bowers J.E."/>
            <person name="Bruggmann R."/>
            <person name="Dubchak I."/>
            <person name="Grimwood J."/>
            <person name="Gundlach H."/>
            <person name="Haberer G."/>
            <person name="Hellsten U."/>
            <person name="Mitros T."/>
            <person name="Poliakov A."/>
            <person name="Schmutz J."/>
            <person name="Spannagl M."/>
            <person name="Tang H."/>
            <person name="Wang X."/>
            <person name="Wicker T."/>
            <person name="Bharti A.K."/>
            <person name="Chapman J."/>
            <person name="Feltus F.A."/>
            <person name="Gowik U."/>
            <person name="Grigoriev I.V."/>
            <person name="Lyons E."/>
            <person name="Maher C.A."/>
            <person name="Martis M."/>
            <person name="Narechania A."/>
            <person name="Otillar R.P."/>
            <person name="Penning B.W."/>
            <person name="Salamov A.A."/>
            <person name="Wang Y."/>
            <person name="Zhang L."/>
            <person name="Carpita N.C."/>
            <person name="Freeling M."/>
            <person name="Gingle A.R."/>
            <person name="Hash C.T."/>
            <person name="Keller B."/>
            <person name="Klein P."/>
            <person name="Kresovich S."/>
            <person name="McCann M.C."/>
            <person name="Ming R."/>
            <person name="Peterson D.G."/>
            <person name="Mehboob-ur-Rahman"/>
            <person name="Ware D."/>
            <person name="Westhoff P."/>
            <person name="Mayer K.F."/>
            <person name="Messing J."/>
            <person name="Rokhsar D.S."/>
        </authorList>
    </citation>
    <scope>NUCLEOTIDE SEQUENCE [LARGE SCALE GENOMIC DNA]</scope>
</reference>
<name>C6JRY4_SORBI</name>
<sequence length="245" mass="26875">MHLISALSLLLTLLNATTGYRRRRQKCPAFRFVTRVVKIPPESITRIKDATGQICSTFDVVTAVVFKCCVLDMVLPDDAEVQHAVHLLHGVLIREASLQEVASGMREAKEALTSRLTGLLFGHSTSPQAWQEEDRSWAALPVVPAWSGDPAAGVAGGGGRRRSCDDGPEIVPSFLRSDSRCGRRRIVPGLPFPSFLLGPIRQQAWLEEEDAGDRATTGRRSGETVLSFLFSTFDRSDTELKLGVF</sequence>
<dbReference type="AlphaFoldDB" id="C6JRY4"/>